<evidence type="ECO:0000313" key="2">
    <source>
        <dbReference type="Proteomes" id="UP000298652"/>
    </source>
</evidence>
<gene>
    <name evidence="1" type="ORF">SEVIR_6G038801v2</name>
</gene>
<dbReference type="Gramene" id="TKW08663">
    <property type="protein sequence ID" value="TKW08663"/>
    <property type="gene ID" value="SEVIR_6G038801v2"/>
</dbReference>
<organism evidence="1 2">
    <name type="scientific">Setaria viridis</name>
    <name type="common">Green bristlegrass</name>
    <name type="synonym">Setaria italica subsp. viridis</name>
    <dbReference type="NCBI Taxonomy" id="4556"/>
    <lineage>
        <taxon>Eukaryota</taxon>
        <taxon>Viridiplantae</taxon>
        <taxon>Streptophyta</taxon>
        <taxon>Embryophyta</taxon>
        <taxon>Tracheophyta</taxon>
        <taxon>Spermatophyta</taxon>
        <taxon>Magnoliopsida</taxon>
        <taxon>Liliopsida</taxon>
        <taxon>Poales</taxon>
        <taxon>Poaceae</taxon>
        <taxon>PACMAD clade</taxon>
        <taxon>Panicoideae</taxon>
        <taxon>Panicodae</taxon>
        <taxon>Paniceae</taxon>
        <taxon>Cenchrinae</taxon>
        <taxon>Setaria</taxon>
    </lineage>
</organism>
<name>A0A4U6U4S0_SETVI</name>
<protein>
    <recommendedName>
        <fullName evidence="3">F-box domain-containing protein</fullName>
    </recommendedName>
</protein>
<accession>A0A4U6U4S0</accession>
<sequence>MGRTAIRTQFEAYVCALGVCSRSWRTTCDADCVWEHLFRCRWPAAAAEVAVASRVQLWTCWMSMPVMIRKQGLLLLVNPDSEIR</sequence>
<reference evidence="1" key="1">
    <citation type="submission" date="2019-03" db="EMBL/GenBank/DDBJ databases">
        <title>WGS assembly of Setaria viridis.</title>
        <authorList>
            <person name="Huang P."/>
            <person name="Jenkins J."/>
            <person name="Grimwood J."/>
            <person name="Barry K."/>
            <person name="Healey A."/>
            <person name="Mamidi S."/>
            <person name="Sreedasyam A."/>
            <person name="Shu S."/>
            <person name="Feldman M."/>
            <person name="Wu J."/>
            <person name="Yu Y."/>
            <person name="Chen C."/>
            <person name="Johnson J."/>
            <person name="Rokhsar D."/>
            <person name="Baxter I."/>
            <person name="Schmutz J."/>
            <person name="Brutnell T."/>
            <person name="Kellogg E."/>
        </authorList>
    </citation>
    <scope>NUCLEOTIDE SEQUENCE [LARGE SCALE GENOMIC DNA]</scope>
</reference>
<proteinExistence type="predicted"/>
<dbReference type="AlphaFoldDB" id="A0A4U6U4S0"/>
<evidence type="ECO:0008006" key="3">
    <source>
        <dbReference type="Google" id="ProtNLM"/>
    </source>
</evidence>
<dbReference type="EMBL" id="CM016557">
    <property type="protein sequence ID" value="TKW08663.1"/>
    <property type="molecule type" value="Genomic_DNA"/>
</dbReference>
<keyword evidence="2" id="KW-1185">Reference proteome</keyword>
<evidence type="ECO:0000313" key="1">
    <source>
        <dbReference type="EMBL" id="TKW08663.1"/>
    </source>
</evidence>
<dbReference type="Proteomes" id="UP000298652">
    <property type="component" value="Chromosome 6"/>
</dbReference>